<evidence type="ECO:0000313" key="2">
    <source>
        <dbReference type="EMBL" id="MCW1922414.1"/>
    </source>
</evidence>
<accession>A0ABT3GFS1</accession>
<organism evidence="2 3">
    <name type="scientific">Luteolibacter arcticus</name>
    <dbReference type="NCBI Taxonomy" id="1581411"/>
    <lineage>
        <taxon>Bacteria</taxon>
        <taxon>Pseudomonadati</taxon>
        <taxon>Verrucomicrobiota</taxon>
        <taxon>Verrucomicrobiia</taxon>
        <taxon>Verrucomicrobiales</taxon>
        <taxon>Verrucomicrobiaceae</taxon>
        <taxon>Luteolibacter</taxon>
    </lineage>
</organism>
<protein>
    <submittedName>
        <fullName evidence="2">Uncharacterized protein</fullName>
    </submittedName>
</protein>
<reference evidence="2 3" key="1">
    <citation type="submission" date="2022-10" db="EMBL/GenBank/DDBJ databases">
        <title>Luteolibacter arcticus strain CCTCC AB 2014275, whole genome shotgun sequencing project.</title>
        <authorList>
            <person name="Zhao G."/>
            <person name="Shen L."/>
        </authorList>
    </citation>
    <scope>NUCLEOTIDE SEQUENCE [LARGE SCALE GENOMIC DNA]</scope>
    <source>
        <strain evidence="2 3">CCTCC AB 2014275</strain>
    </source>
</reference>
<evidence type="ECO:0000256" key="1">
    <source>
        <dbReference type="SAM" id="MobiDB-lite"/>
    </source>
</evidence>
<dbReference type="RefSeq" id="WP_264486522.1">
    <property type="nucleotide sequence ID" value="NZ_JAPDDT010000002.1"/>
</dbReference>
<proteinExistence type="predicted"/>
<dbReference type="Proteomes" id="UP001320876">
    <property type="component" value="Unassembled WGS sequence"/>
</dbReference>
<keyword evidence="3" id="KW-1185">Reference proteome</keyword>
<feature type="compositionally biased region" description="Pro residues" evidence="1">
    <location>
        <begin position="166"/>
        <end position="175"/>
    </location>
</feature>
<comment type="caution">
    <text evidence="2">The sequence shown here is derived from an EMBL/GenBank/DDBJ whole genome shotgun (WGS) entry which is preliminary data.</text>
</comment>
<name>A0ABT3GFS1_9BACT</name>
<feature type="compositionally biased region" description="Low complexity" evidence="1">
    <location>
        <begin position="153"/>
        <end position="165"/>
    </location>
</feature>
<sequence>MKAFLVIVLCVLCPGCSLLGYLVGHAKGHSLGARAELTSTMVFLTIARARIEKGENASAVEAIDKGLDAASDTILKFEESGPKPALMMVALRSGPVKKQMADLRSQIATTLEWQRSPVPEKVYLALNVPVVPGNRTTSASGEMPMIPAEDGGATNPAPAPRTTAPAPAPKQPQLPPGIERRQR</sequence>
<evidence type="ECO:0000313" key="3">
    <source>
        <dbReference type="Proteomes" id="UP001320876"/>
    </source>
</evidence>
<gene>
    <name evidence="2" type="ORF">OKA05_07600</name>
</gene>
<dbReference type="EMBL" id="JAPDDT010000002">
    <property type="protein sequence ID" value="MCW1922414.1"/>
    <property type="molecule type" value="Genomic_DNA"/>
</dbReference>
<feature type="region of interest" description="Disordered" evidence="1">
    <location>
        <begin position="135"/>
        <end position="183"/>
    </location>
</feature>